<dbReference type="SUPFAM" id="SSF56300">
    <property type="entry name" value="Metallo-dependent phosphatases"/>
    <property type="match status" value="1"/>
</dbReference>
<dbReference type="OrthoDB" id="10267127at2759"/>
<feature type="domain" description="Calcineurin-like phosphoesterase" evidence="2">
    <location>
        <begin position="72"/>
        <end position="291"/>
    </location>
</feature>
<name>A0A7H9B1P6_ZYGMR</name>
<dbReference type="RefSeq" id="XP_037144074.1">
    <property type="nucleotide sequence ID" value="XM_037288179.1"/>
</dbReference>
<dbReference type="Pfam" id="PF00149">
    <property type="entry name" value="Metallophos"/>
    <property type="match status" value="1"/>
</dbReference>
<organism evidence="3 4">
    <name type="scientific">Zygotorulaspora mrakii</name>
    <name type="common">Zygosaccharomyces mrakii</name>
    <dbReference type="NCBI Taxonomy" id="42260"/>
    <lineage>
        <taxon>Eukaryota</taxon>
        <taxon>Fungi</taxon>
        <taxon>Dikarya</taxon>
        <taxon>Ascomycota</taxon>
        <taxon>Saccharomycotina</taxon>
        <taxon>Saccharomycetes</taxon>
        <taxon>Saccharomycetales</taxon>
        <taxon>Saccharomycetaceae</taxon>
        <taxon>Zygotorulaspora</taxon>
    </lineage>
</organism>
<dbReference type="CDD" id="cd00144">
    <property type="entry name" value="MPP_PPP_family"/>
    <property type="match status" value="1"/>
</dbReference>
<keyword evidence="4" id="KW-1185">Reference proteome</keyword>
<dbReference type="GO" id="GO:0000298">
    <property type="term" value="F:endopolyphosphatase activity"/>
    <property type="evidence" value="ECO:0007669"/>
    <property type="project" value="TreeGrafter"/>
</dbReference>
<reference evidence="3 4" key="1">
    <citation type="submission" date="2020-07" db="EMBL/GenBank/DDBJ databases">
        <title>The yeast mating-type switching endonuclease HO is a domesticated member of an unorthodox homing genetic element family.</title>
        <authorList>
            <person name="Coughlan A.Y."/>
            <person name="Lombardi L."/>
            <person name="Braun-Galleani S."/>
            <person name="Martos A.R."/>
            <person name="Galeote V."/>
            <person name="Bigey F."/>
            <person name="Dequin S."/>
            <person name="Byrne K.P."/>
            <person name="Wolfe K.H."/>
        </authorList>
    </citation>
    <scope>NUCLEOTIDE SEQUENCE [LARGE SCALE GENOMIC DNA]</scope>
    <source>
        <strain evidence="3 4">NRRL Y-6702</strain>
    </source>
</reference>
<keyword evidence="1" id="KW-0812">Transmembrane</keyword>
<dbReference type="InterPro" id="IPR029052">
    <property type="entry name" value="Metallo-depent_PP-like"/>
</dbReference>
<dbReference type="InterPro" id="IPR004843">
    <property type="entry name" value="Calcineurin-like_PHP"/>
</dbReference>
<proteinExistence type="predicted"/>
<evidence type="ECO:0000313" key="3">
    <source>
        <dbReference type="EMBL" id="QLG72346.1"/>
    </source>
</evidence>
<dbReference type="PANTHER" id="PTHR42850:SF4">
    <property type="entry name" value="ZINC-DEPENDENT ENDOPOLYPHOSPHATASE"/>
    <property type="match status" value="1"/>
</dbReference>
<dbReference type="Gene3D" id="3.60.21.10">
    <property type="match status" value="1"/>
</dbReference>
<dbReference type="AlphaFoldDB" id="A0A7H9B1P6"/>
<sequence length="345" mass="39649">MVNKHKERDSLAMRSVPFVLPLLVSLVLFGIYMTCTLVSLDDGPLNIPPEKRLPKLNMFERVTEHMSHERDFRLVFIGDVHGQYDDLQRFIDEELGGLDEETTIVLLGDMVNKGPDSDKVVSFILNNKRNVRCIMGNHDLAVLFAYMNPKLNRRPLRKIRKQLRPLEVDSQAGFFYPDDVTKVKEAHTVLAENLGFEALRDLALHCPVAMELKLPDDESLFTVHAGMMPGDFIDNIPTAGAVTETKYINPKDWSDYSKEKDRRHKSRWYTFWKKDKLQEKYDHITVLYGHDANKGLNLHAHTKGMDSGCVKGGALSGFVYQYHHKKNKLTHYLLQTNCDGYFPQL</sequence>
<evidence type="ECO:0000259" key="2">
    <source>
        <dbReference type="Pfam" id="PF00149"/>
    </source>
</evidence>
<keyword evidence="1" id="KW-1133">Transmembrane helix</keyword>
<gene>
    <name evidence="3" type="ORF">HG535_0D00530</name>
</gene>
<dbReference type="PANTHER" id="PTHR42850">
    <property type="entry name" value="METALLOPHOSPHOESTERASE"/>
    <property type="match status" value="1"/>
</dbReference>
<dbReference type="GO" id="GO:0005737">
    <property type="term" value="C:cytoplasm"/>
    <property type="evidence" value="ECO:0007669"/>
    <property type="project" value="TreeGrafter"/>
</dbReference>
<dbReference type="InterPro" id="IPR050126">
    <property type="entry name" value="Ap4A_hydrolase"/>
</dbReference>
<dbReference type="EMBL" id="CP058607">
    <property type="protein sequence ID" value="QLG72346.1"/>
    <property type="molecule type" value="Genomic_DNA"/>
</dbReference>
<protein>
    <recommendedName>
        <fullName evidence="2">Calcineurin-like phosphoesterase domain-containing protein</fullName>
    </recommendedName>
</protein>
<dbReference type="GO" id="GO:0006798">
    <property type="term" value="P:polyphosphate catabolic process"/>
    <property type="evidence" value="ECO:0007669"/>
    <property type="project" value="TreeGrafter"/>
</dbReference>
<dbReference type="GeneID" id="59236070"/>
<dbReference type="KEGG" id="zmk:HG535_0D00530"/>
<evidence type="ECO:0000313" key="4">
    <source>
        <dbReference type="Proteomes" id="UP000509704"/>
    </source>
</evidence>
<dbReference type="GO" id="GO:0016791">
    <property type="term" value="F:phosphatase activity"/>
    <property type="evidence" value="ECO:0007669"/>
    <property type="project" value="TreeGrafter"/>
</dbReference>
<accession>A0A7H9B1P6</accession>
<keyword evidence="1" id="KW-0472">Membrane</keyword>
<evidence type="ECO:0000256" key="1">
    <source>
        <dbReference type="SAM" id="Phobius"/>
    </source>
</evidence>
<dbReference type="Proteomes" id="UP000509704">
    <property type="component" value="Chromosome 4"/>
</dbReference>
<feature type="transmembrane region" description="Helical" evidence="1">
    <location>
        <begin position="12"/>
        <end position="33"/>
    </location>
</feature>